<accession>A0A4Z0BWN7</accession>
<dbReference type="OrthoDB" id="9799238at2"/>
<evidence type="ECO:0000313" key="2">
    <source>
        <dbReference type="EMBL" id="TFZ03321.1"/>
    </source>
</evidence>
<dbReference type="RefSeq" id="WP_135284120.1">
    <property type="nucleotide sequence ID" value="NZ_SMLL01000002.1"/>
</dbReference>
<dbReference type="InterPro" id="IPR014914">
    <property type="entry name" value="RES_dom"/>
</dbReference>
<proteinExistence type="predicted"/>
<evidence type="ECO:0000313" key="3">
    <source>
        <dbReference type="Proteomes" id="UP000297564"/>
    </source>
</evidence>
<dbReference type="AlphaFoldDB" id="A0A4Z0BWN7"/>
<sequence length="247" mass="28562">MTQAEWPADWFERAAPARRDLWRGVEAQHQVATMRLVDDLDEQHLLEQLLEASKPPLPPGCERLHYLIATPFRYRSPWPSRFRRADHAGVWYGADAPATVAHEIAYWRWRFFMDSDGLREGELVNEFTFFRARFSGSELDLSAPPWDARRQHWRDPDDYVACQRLADAVRTHSPVIDAIRYESARHEGGRCQAVLEPKSLRLPQPHAQQTWACKITARRVLFAHGGEWLQIEFGGGESPRRPPSRSG</sequence>
<dbReference type="Proteomes" id="UP000297564">
    <property type="component" value="Unassembled WGS sequence"/>
</dbReference>
<dbReference type="EMBL" id="SMLL01000002">
    <property type="protein sequence ID" value="TFZ03321.1"/>
    <property type="molecule type" value="Genomic_DNA"/>
</dbReference>
<dbReference type="SMART" id="SM00953">
    <property type="entry name" value="RES"/>
    <property type="match status" value="1"/>
</dbReference>
<keyword evidence="3" id="KW-1185">Reference proteome</keyword>
<comment type="caution">
    <text evidence="2">The sequence shown here is derived from an EMBL/GenBank/DDBJ whole genome shotgun (WGS) entry which is preliminary data.</text>
</comment>
<evidence type="ECO:0000259" key="1">
    <source>
        <dbReference type="SMART" id="SM00953"/>
    </source>
</evidence>
<organism evidence="2 3">
    <name type="scientific">Ramlibacter rhizophilus</name>
    <dbReference type="NCBI Taxonomy" id="1781167"/>
    <lineage>
        <taxon>Bacteria</taxon>
        <taxon>Pseudomonadati</taxon>
        <taxon>Pseudomonadota</taxon>
        <taxon>Betaproteobacteria</taxon>
        <taxon>Burkholderiales</taxon>
        <taxon>Comamonadaceae</taxon>
        <taxon>Ramlibacter</taxon>
    </lineage>
</organism>
<reference evidence="2 3" key="1">
    <citation type="submission" date="2019-03" db="EMBL/GenBank/DDBJ databases">
        <title>Ramlibacter rhizophilus CCTCC AB2015357, whole genome shotgun sequence.</title>
        <authorList>
            <person name="Zhang X."/>
            <person name="Feng G."/>
            <person name="Zhu H."/>
        </authorList>
    </citation>
    <scope>NUCLEOTIDE SEQUENCE [LARGE SCALE GENOMIC DNA]</scope>
    <source>
        <strain evidence="2 3">CCTCC AB2015357</strain>
    </source>
</reference>
<name>A0A4Z0BWN7_9BURK</name>
<feature type="domain" description="RES" evidence="1">
    <location>
        <begin position="71"/>
        <end position="206"/>
    </location>
</feature>
<dbReference type="Pfam" id="PF08808">
    <property type="entry name" value="RES"/>
    <property type="match status" value="1"/>
</dbReference>
<gene>
    <name evidence="2" type="ORF">EZ242_05395</name>
</gene>
<protein>
    <submittedName>
        <fullName evidence="2">RES domain-containing protein</fullName>
    </submittedName>
</protein>